<organism evidence="1 2">
    <name type="scientific">Prorocentrum cordatum</name>
    <dbReference type="NCBI Taxonomy" id="2364126"/>
    <lineage>
        <taxon>Eukaryota</taxon>
        <taxon>Sar</taxon>
        <taxon>Alveolata</taxon>
        <taxon>Dinophyceae</taxon>
        <taxon>Prorocentrales</taxon>
        <taxon>Prorocentraceae</taxon>
        <taxon>Prorocentrum</taxon>
    </lineage>
</organism>
<feature type="non-terminal residue" evidence="1">
    <location>
        <position position="78"/>
    </location>
</feature>
<feature type="non-terminal residue" evidence="1">
    <location>
        <position position="1"/>
    </location>
</feature>
<protein>
    <submittedName>
        <fullName evidence="1">Uncharacterized protein</fullName>
    </submittedName>
</protein>
<reference evidence="1" key="1">
    <citation type="submission" date="2023-10" db="EMBL/GenBank/DDBJ databases">
        <authorList>
            <person name="Chen Y."/>
            <person name="Shah S."/>
            <person name="Dougan E. K."/>
            <person name="Thang M."/>
            <person name="Chan C."/>
        </authorList>
    </citation>
    <scope>NUCLEOTIDE SEQUENCE [LARGE SCALE GENOMIC DNA]</scope>
</reference>
<accession>A0ABN9PTF3</accession>
<evidence type="ECO:0000313" key="1">
    <source>
        <dbReference type="EMBL" id="CAK0796466.1"/>
    </source>
</evidence>
<keyword evidence="2" id="KW-1185">Reference proteome</keyword>
<proteinExistence type="predicted"/>
<evidence type="ECO:0000313" key="2">
    <source>
        <dbReference type="Proteomes" id="UP001189429"/>
    </source>
</evidence>
<gene>
    <name evidence="1" type="ORF">PCOR1329_LOCUS5843</name>
</gene>
<comment type="caution">
    <text evidence="1">The sequence shown here is derived from an EMBL/GenBank/DDBJ whole genome shotgun (WGS) entry which is preliminary data.</text>
</comment>
<sequence>GRSTGTAAACSQSDFFMQQVGILHFYVSKVCMRGFEAEQCVTDFTGVSPQYAFGVRVECPTDACVAGGASRMKLVVQK</sequence>
<dbReference type="Proteomes" id="UP001189429">
    <property type="component" value="Unassembled WGS sequence"/>
</dbReference>
<name>A0ABN9PTF3_9DINO</name>
<dbReference type="EMBL" id="CAUYUJ010001558">
    <property type="protein sequence ID" value="CAK0796466.1"/>
    <property type="molecule type" value="Genomic_DNA"/>
</dbReference>